<evidence type="ECO:0000313" key="3">
    <source>
        <dbReference type="RefSeq" id="XP_013416479.1"/>
    </source>
</evidence>
<accession>A0A1S3K255</accession>
<protein>
    <submittedName>
        <fullName evidence="3">Uncharacterized protein LOC106178029</fullName>
    </submittedName>
</protein>
<feature type="transmembrane region" description="Helical" evidence="1">
    <location>
        <begin position="108"/>
        <end position="131"/>
    </location>
</feature>
<gene>
    <name evidence="3" type="primary">LOC106178029</name>
</gene>
<dbReference type="AlphaFoldDB" id="A0A1S3K255"/>
<keyword evidence="1" id="KW-0812">Transmembrane</keyword>
<proteinExistence type="predicted"/>
<feature type="transmembrane region" description="Helical" evidence="1">
    <location>
        <begin position="143"/>
        <end position="170"/>
    </location>
</feature>
<keyword evidence="1" id="KW-0472">Membrane</keyword>
<keyword evidence="2" id="KW-1185">Reference proteome</keyword>
<keyword evidence="1" id="KW-1133">Transmembrane helix</keyword>
<name>A0A1S3K255_LINAN</name>
<dbReference type="Proteomes" id="UP000085678">
    <property type="component" value="Unplaced"/>
</dbReference>
<dbReference type="RefSeq" id="XP_013416479.1">
    <property type="nucleotide sequence ID" value="XM_013561025.1"/>
</dbReference>
<feature type="transmembrane region" description="Helical" evidence="1">
    <location>
        <begin position="190"/>
        <end position="215"/>
    </location>
</feature>
<dbReference type="GeneID" id="106178029"/>
<organism evidence="2 3">
    <name type="scientific">Lingula anatina</name>
    <name type="common">Brachiopod</name>
    <name type="synonym">Lingula unguis</name>
    <dbReference type="NCBI Taxonomy" id="7574"/>
    <lineage>
        <taxon>Eukaryota</taxon>
        <taxon>Metazoa</taxon>
        <taxon>Spiralia</taxon>
        <taxon>Lophotrochozoa</taxon>
        <taxon>Brachiopoda</taxon>
        <taxon>Linguliformea</taxon>
        <taxon>Lingulata</taxon>
        <taxon>Lingulida</taxon>
        <taxon>Linguloidea</taxon>
        <taxon>Lingulidae</taxon>
        <taxon>Lingula</taxon>
    </lineage>
</organism>
<evidence type="ECO:0000313" key="2">
    <source>
        <dbReference type="Proteomes" id="UP000085678"/>
    </source>
</evidence>
<reference evidence="3" key="1">
    <citation type="submission" date="2025-08" db="UniProtKB">
        <authorList>
            <consortium name="RefSeq"/>
        </authorList>
    </citation>
    <scope>IDENTIFICATION</scope>
    <source>
        <tissue evidence="3">Gonads</tissue>
    </source>
</reference>
<sequence length="229" mass="25530">MDTTSAGTYMRRKKMEWFDACDVCLTKPLPYMYAGIILIVKTLIEETIALLSDCKTTRICWYEALDWDKKTVLGFSLWGMCELNTNVSQESTCQRLEAFKRLPLIQGFHVVSTLLLLTSLILLSAIVVKMVRIVPSLEYRYPPAVTLCLIGVTMVLFISSIFQISAIAVYNSNVGDVKRLASEPYLSQGMAFTLSVLSSAFSLLAVSAVLMGALLTRSSQPALTEQEWE</sequence>
<dbReference type="KEGG" id="lak:106178029"/>
<dbReference type="InParanoid" id="A0A1S3K255"/>
<evidence type="ECO:0000256" key="1">
    <source>
        <dbReference type="SAM" id="Phobius"/>
    </source>
</evidence>